<evidence type="ECO:0000256" key="3">
    <source>
        <dbReference type="ARBA" id="ARBA00023119"/>
    </source>
</evidence>
<name>A0ABN8PQD4_9CNID</name>
<dbReference type="InterPro" id="IPR036056">
    <property type="entry name" value="Fibrinogen-like_C"/>
</dbReference>
<feature type="domain" description="EGF-like" evidence="6">
    <location>
        <begin position="1"/>
        <end position="29"/>
    </location>
</feature>
<evidence type="ECO:0000313" key="9">
    <source>
        <dbReference type="Proteomes" id="UP001159405"/>
    </source>
</evidence>
<organism evidence="8 9">
    <name type="scientific">Porites lobata</name>
    <dbReference type="NCBI Taxonomy" id="104759"/>
    <lineage>
        <taxon>Eukaryota</taxon>
        <taxon>Metazoa</taxon>
        <taxon>Cnidaria</taxon>
        <taxon>Anthozoa</taxon>
        <taxon>Hexacorallia</taxon>
        <taxon>Scleractinia</taxon>
        <taxon>Fungiina</taxon>
        <taxon>Poritidae</taxon>
        <taxon>Porites</taxon>
    </lineage>
</organism>
<feature type="domain" description="EGF-like" evidence="6">
    <location>
        <begin position="411"/>
        <end position="449"/>
    </location>
</feature>
<comment type="subcellular location">
    <subcellularLocation>
        <location evidence="1">Secreted</location>
    </subcellularLocation>
</comment>
<keyword evidence="9" id="KW-1185">Reference proteome</keyword>
<reference evidence="8 9" key="1">
    <citation type="submission" date="2022-05" db="EMBL/GenBank/DDBJ databases">
        <authorList>
            <consortium name="Genoscope - CEA"/>
            <person name="William W."/>
        </authorList>
    </citation>
    <scope>NUCLEOTIDE SEQUENCE [LARGE SCALE GENOMIC DNA]</scope>
</reference>
<keyword evidence="2" id="KW-0964">Secreted</keyword>
<feature type="domain" description="Fibrinogen C-terminal" evidence="7">
    <location>
        <begin position="33"/>
        <end position="84"/>
    </location>
</feature>
<feature type="domain" description="Fibrinogen C-terminal" evidence="7">
    <location>
        <begin position="446"/>
        <end position="497"/>
    </location>
</feature>
<feature type="disulfide bond" evidence="5">
    <location>
        <begin position="19"/>
        <end position="28"/>
    </location>
</feature>
<gene>
    <name evidence="8" type="ORF">PLOB_00046547</name>
</gene>
<evidence type="ECO:0000256" key="1">
    <source>
        <dbReference type="ARBA" id="ARBA00004613"/>
    </source>
</evidence>
<evidence type="ECO:0000256" key="4">
    <source>
        <dbReference type="ARBA" id="ARBA00023157"/>
    </source>
</evidence>
<dbReference type="EMBL" id="CALNXK010000083">
    <property type="protein sequence ID" value="CAH3148313.1"/>
    <property type="molecule type" value="Genomic_DNA"/>
</dbReference>
<dbReference type="InterPro" id="IPR000885">
    <property type="entry name" value="Fib_collagen_C"/>
</dbReference>
<dbReference type="SUPFAM" id="SSF57196">
    <property type="entry name" value="EGF/Laminin"/>
    <property type="match status" value="1"/>
</dbReference>
<dbReference type="Gene3D" id="2.10.25.10">
    <property type="entry name" value="Laminin"/>
    <property type="match status" value="1"/>
</dbReference>
<comment type="caution">
    <text evidence="8">The sequence shown here is derived from an EMBL/GenBank/DDBJ whole genome shotgun (WGS) entry which is preliminary data.</text>
</comment>
<dbReference type="SUPFAM" id="SSF56496">
    <property type="entry name" value="Fibrinogen C-terminal domain-like"/>
    <property type="match status" value="2"/>
</dbReference>
<dbReference type="Gene3D" id="2.60.120.1000">
    <property type="match status" value="2"/>
</dbReference>
<comment type="caution">
    <text evidence="5">Lacks conserved residue(s) required for the propagation of feature annotation.</text>
</comment>
<dbReference type="SMART" id="SM00181">
    <property type="entry name" value="EGF"/>
    <property type="match status" value="2"/>
</dbReference>
<dbReference type="PANTHER" id="PTHR16146">
    <property type="entry name" value="INTELECTIN"/>
    <property type="match status" value="1"/>
</dbReference>
<proteinExistence type="predicted"/>
<dbReference type="NCBIfam" id="NF040941">
    <property type="entry name" value="GGGWT_bact"/>
    <property type="match status" value="2"/>
</dbReference>
<dbReference type="PROSITE" id="PS00022">
    <property type="entry name" value="EGF_1"/>
    <property type="match status" value="2"/>
</dbReference>
<dbReference type="Proteomes" id="UP001159405">
    <property type="component" value="Unassembled WGS sequence"/>
</dbReference>
<evidence type="ECO:0000259" key="6">
    <source>
        <dbReference type="PROSITE" id="PS50026"/>
    </source>
</evidence>
<dbReference type="CDD" id="cd00054">
    <property type="entry name" value="EGF_CA"/>
    <property type="match status" value="1"/>
</dbReference>
<evidence type="ECO:0000313" key="8">
    <source>
        <dbReference type="EMBL" id="CAH3148313.1"/>
    </source>
</evidence>
<evidence type="ECO:0000259" key="7">
    <source>
        <dbReference type="PROSITE" id="PS51406"/>
    </source>
</evidence>
<dbReference type="PROSITE" id="PS51406">
    <property type="entry name" value="FIBRINOGEN_C_2"/>
    <property type="match status" value="2"/>
</dbReference>
<evidence type="ECO:0000256" key="5">
    <source>
        <dbReference type="PROSITE-ProRule" id="PRU00076"/>
    </source>
</evidence>
<dbReference type="PROSITE" id="PS50026">
    <property type="entry name" value="EGF_3"/>
    <property type="match status" value="2"/>
</dbReference>
<dbReference type="PANTHER" id="PTHR16146:SF46">
    <property type="entry name" value="INTELECTIN-1A-RELATED"/>
    <property type="match status" value="1"/>
</dbReference>
<keyword evidence="3" id="KW-0176">Collagen</keyword>
<keyword evidence="4 5" id="KW-1015">Disulfide bond</keyword>
<feature type="disulfide bond" evidence="5">
    <location>
        <begin position="439"/>
        <end position="448"/>
    </location>
</feature>
<sequence length="655" mass="74289">MNNSTCVARYEDDDYYCACATGISGKNCSDIVCHVYFSANDCNDIRTQGHSTGDGMYWLVPYGGSHSNAFPAYCDMTSYNGGWTMCYTTDEYAKPKTEVKYNALFPYGTDGYRTNCNNIEFTEVIIVDHKTGDKAYFRRKTNLTIRAARKYGKKAKTYGLWEGFGAMNSSYSYQLLICDTYFYTGFFVSGYTNCYKRCNHWCGDYKSPYFRTASTRSSYKGVAFNTNGARSVSTRLMSVGLRKCRVLLSHGHSKACWHWPYNDDWPNYAFQLRMSNSNHFISGITFKMYKFLAPVDSRISWFFIILVFRVKCEFFVDSSNSLKRHTKNGFSYANFEANKFSYLNITPLVSASVKGVHECGILCLDHSSCVSANFASLFREEGDILCELLPSDRYNNSDKLVFSSVFNHLSIKTPCSNDPCMNNSTCVARYEEDEYYCTCAPGTRGKNCSDIATDCSDIMSQGHSTGDGMYWIVPDGGSHSNAFLAYCDMTSYNGGWTMCYTTDEYAKPKTEVTYNTTFPYRTDGYRTNCNEIEFTEIIFIDHQTGDKAYFRRKTQLTIRVAGNYGKQANAYALWEGFGAMNSGYSYQLLICDHSFYTGFIVSGYTNCYKQCNHWCGDTSSPYFRTASTSSSYKGVAFNTNGHRPLSTRLMSVGLR</sequence>
<evidence type="ECO:0000256" key="2">
    <source>
        <dbReference type="ARBA" id="ARBA00022525"/>
    </source>
</evidence>
<dbReference type="Pfam" id="PF00008">
    <property type="entry name" value="EGF"/>
    <property type="match status" value="1"/>
</dbReference>
<protein>
    <submittedName>
        <fullName evidence="8">Uncharacterized protein</fullName>
    </submittedName>
</protein>
<keyword evidence="5" id="KW-0245">EGF-like domain</keyword>
<feature type="disulfide bond" evidence="5">
    <location>
        <begin position="420"/>
        <end position="437"/>
    </location>
</feature>
<accession>A0ABN8PQD4</accession>
<dbReference type="InterPro" id="IPR000742">
    <property type="entry name" value="EGF"/>
</dbReference>
<dbReference type="InterPro" id="IPR002181">
    <property type="entry name" value="Fibrinogen_a/b/g_C_dom"/>
</dbReference>
<dbReference type="Pfam" id="PF01410">
    <property type="entry name" value="COLFI"/>
    <property type="match status" value="1"/>
</dbReference>